<reference evidence="1 2" key="1">
    <citation type="submission" date="2024-05" db="EMBL/GenBank/DDBJ databases">
        <title>Roseateles sp. 2.12 16S ribosomal RNA gene Genome sequencing and assembly.</title>
        <authorList>
            <person name="Woo H."/>
        </authorList>
    </citation>
    <scope>NUCLEOTIDE SEQUENCE [LARGE SCALE GENOMIC DNA]</scope>
    <source>
        <strain evidence="1 2">2.12</strain>
    </source>
</reference>
<organism evidence="1 2">
    <name type="scientific">Roseateles flavus</name>
    <dbReference type="NCBI Taxonomy" id="3149041"/>
    <lineage>
        <taxon>Bacteria</taxon>
        <taxon>Pseudomonadati</taxon>
        <taxon>Pseudomonadota</taxon>
        <taxon>Betaproteobacteria</taxon>
        <taxon>Burkholderiales</taxon>
        <taxon>Sphaerotilaceae</taxon>
        <taxon>Roseateles</taxon>
    </lineage>
</organism>
<name>A0ABV0GKA8_9BURK</name>
<dbReference type="Proteomes" id="UP001462640">
    <property type="component" value="Unassembled WGS sequence"/>
</dbReference>
<evidence type="ECO:0000313" key="2">
    <source>
        <dbReference type="Proteomes" id="UP001462640"/>
    </source>
</evidence>
<dbReference type="RefSeq" id="WP_347612963.1">
    <property type="nucleotide sequence ID" value="NZ_JBDPZC010000014.1"/>
</dbReference>
<comment type="caution">
    <text evidence="1">The sequence shown here is derived from an EMBL/GenBank/DDBJ whole genome shotgun (WGS) entry which is preliminary data.</text>
</comment>
<protein>
    <submittedName>
        <fullName evidence="1">Uncharacterized protein</fullName>
    </submittedName>
</protein>
<evidence type="ECO:0000313" key="1">
    <source>
        <dbReference type="EMBL" id="MEO3715481.1"/>
    </source>
</evidence>
<sequence>MDTQRPSPSSSAGTWPVLPPLPVALTPAGPTGLSGPCELWLLDGSQLQGCLSAFHDGDLALDLVLPGQRRPLCVPVGRLQYLHLDTLPETQDGLGELHGPRVAVHGPASEPLVAECLGERTVSGGHWLLLRTAPGRVGQWFLPRHRAVSLRCLESGPPPGTPLS</sequence>
<gene>
    <name evidence="1" type="ORF">ABDJ40_22135</name>
</gene>
<proteinExistence type="predicted"/>
<dbReference type="EMBL" id="JBDPZC010000014">
    <property type="protein sequence ID" value="MEO3715481.1"/>
    <property type="molecule type" value="Genomic_DNA"/>
</dbReference>
<accession>A0ABV0GKA8</accession>
<keyword evidence="2" id="KW-1185">Reference proteome</keyword>